<sequence length="631" mass="66780">MKPFREGRMVPRRVSLSVVVVLLASVALVASRGPASTSLRVEVTGLPSGVVGHVEVVGPDGSRYTITATDERRVPPGVHVVTIGSVKGSAVTFHPADERHEVVVEAGRTTSTAAPYRVAIPDTTEVLDPDDPAILEVRDLKVVFAAGSPQAAALESGDHLISGEGERVPHMLVRRVAAVTSNGDTIVVDTEPATFDEALPAGVIRLETAEGLTILRPASFTPTDRPDPLVEFSHTLSLRDPACTRGQAGDEQSGARRNAGSVRYQIDDLDLDLDGEFSWDGIVNPTVSVSAGATLAVADTAEGTFEMAVRCAIERDRTIRLGCASVLARIIRIGPIRLGCDLKVVGEAFLEAKGSWKTGVIQSQTSLGFEAGYRSDEGGFHGDRFLTGEETSQPPAAPDVEVSFGASIGLRAELTGQDPVGIAKLTLALDIKAGPTFTSDLAGLRGDFKATPAVTVSARLGRGFLKWDGEAKVNLPDMEIPLWRTTRPTTTPSAPPSPTPTSSPTPRVVIPDQFVGRWAGPLNPDGGEIHEDGTARFVWRYDGPQGRQDVVLDMVLRPDGGGLVGTVTRTTTETHRPGGEVEREPGPHPDAPVSIGLDSGIGYVIYVLVDGEPFGNFCDERAPADHPLCAR</sequence>
<comment type="caution">
    <text evidence="2">The sequence shown here is derived from an EMBL/GenBank/DDBJ whole genome shotgun (WGS) entry which is preliminary data.</text>
</comment>
<proteinExistence type="predicted"/>
<reference evidence="2 3" key="1">
    <citation type="submission" date="2024-09" db="EMBL/GenBank/DDBJ databases">
        <authorList>
            <person name="Sun Q."/>
            <person name="Mori K."/>
        </authorList>
    </citation>
    <scope>NUCLEOTIDE SEQUENCE [LARGE SCALE GENOMIC DNA]</scope>
    <source>
        <strain evidence="2 3">TBRC 3947</strain>
    </source>
</reference>
<feature type="compositionally biased region" description="Pro residues" evidence="1">
    <location>
        <begin position="493"/>
        <end position="503"/>
    </location>
</feature>
<evidence type="ECO:0000313" key="3">
    <source>
        <dbReference type="Proteomes" id="UP001589867"/>
    </source>
</evidence>
<dbReference type="EMBL" id="JBHLUH010000009">
    <property type="protein sequence ID" value="MFC0527701.1"/>
    <property type="molecule type" value="Genomic_DNA"/>
</dbReference>
<evidence type="ECO:0000313" key="2">
    <source>
        <dbReference type="EMBL" id="MFC0527701.1"/>
    </source>
</evidence>
<feature type="region of interest" description="Disordered" evidence="1">
    <location>
        <begin position="485"/>
        <end position="507"/>
    </location>
</feature>
<gene>
    <name evidence="2" type="ORF">ACFFIA_08515</name>
</gene>
<organism evidence="2 3">
    <name type="scientific">Phytohabitans kaempferiae</name>
    <dbReference type="NCBI Taxonomy" id="1620943"/>
    <lineage>
        <taxon>Bacteria</taxon>
        <taxon>Bacillati</taxon>
        <taxon>Actinomycetota</taxon>
        <taxon>Actinomycetes</taxon>
        <taxon>Micromonosporales</taxon>
        <taxon>Micromonosporaceae</taxon>
    </lineage>
</organism>
<accession>A0ABV6LZ48</accession>
<protein>
    <submittedName>
        <fullName evidence="2">Uncharacterized protein</fullName>
    </submittedName>
</protein>
<dbReference type="Proteomes" id="UP001589867">
    <property type="component" value="Unassembled WGS sequence"/>
</dbReference>
<feature type="region of interest" description="Disordered" evidence="1">
    <location>
        <begin position="562"/>
        <end position="590"/>
    </location>
</feature>
<dbReference type="RefSeq" id="WP_377248110.1">
    <property type="nucleotide sequence ID" value="NZ_JBHLUH010000009.1"/>
</dbReference>
<feature type="compositionally biased region" description="Basic and acidic residues" evidence="1">
    <location>
        <begin position="572"/>
        <end position="587"/>
    </location>
</feature>
<name>A0ABV6LZ48_9ACTN</name>
<evidence type="ECO:0000256" key="1">
    <source>
        <dbReference type="SAM" id="MobiDB-lite"/>
    </source>
</evidence>
<keyword evidence="3" id="KW-1185">Reference proteome</keyword>